<evidence type="ECO:0000256" key="2">
    <source>
        <dbReference type="SAM" id="Phobius"/>
    </source>
</evidence>
<sequence>MSKVPKNDTPQEARAKVIGAGLTLAVHIAAMTVLFSSGFKVIYPPPAELGIEVDLEMEPPRPIQVKSGHEPRVENPNPEQEVKLVQRSESAIKGSRANTGAEASSGETGDVEHYEPPKPKPIDRRALFPSAQNQNSEDPQVSKQISESLSAGHAQGNTKIGSTEGEPSARLAGRSLMGNLPEPDYSVNAAGKVVVKIMVDQYGTVIDASPGAPGTTVQNRTLWEASKRAALKAKFNLSSSAPAVQEGTITYIFRLK</sequence>
<organism evidence="3">
    <name type="scientific">bioreactor metagenome</name>
    <dbReference type="NCBI Taxonomy" id="1076179"/>
    <lineage>
        <taxon>unclassified sequences</taxon>
        <taxon>metagenomes</taxon>
        <taxon>ecological metagenomes</taxon>
    </lineage>
</organism>
<accession>A0A644V8K8</accession>
<dbReference type="EMBL" id="VSSQ01000242">
    <property type="protein sequence ID" value="MPL87658.1"/>
    <property type="molecule type" value="Genomic_DNA"/>
</dbReference>
<keyword evidence="2" id="KW-1133">Transmembrane helix</keyword>
<evidence type="ECO:0008006" key="4">
    <source>
        <dbReference type="Google" id="ProtNLM"/>
    </source>
</evidence>
<reference evidence="3" key="1">
    <citation type="submission" date="2019-08" db="EMBL/GenBank/DDBJ databases">
        <authorList>
            <person name="Kucharzyk K."/>
            <person name="Murdoch R.W."/>
            <person name="Higgins S."/>
            <person name="Loffler F."/>
        </authorList>
    </citation>
    <scope>NUCLEOTIDE SEQUENCE</scope>
</reference>
<protein>
    <recommendedName>
        <fullName evidence="4">TonB C-terminal domain-containing protein</fullName>
    </recommendedName>
</protein>
<keyword evidence="2" id="KW-0812">Transmembrane</keyword>
<name>A0A644V8K8_9ZZZZ</name>
<evidence type="ECO:0000256" key="1">
    <source>
        <dbReference type="SAM" id="MobiDB-lite"/>
    </source>
</evidence>
<comment type="caution">
    <text evidence="3">The sequence shown here is derived from an EMBL/GenBank/DDBJ whole genome shotgun (WGS) entry which is preliminary data.</text>
</comment>
<feature type="compositionally biased region" description="Polar residues" evidence="1">
    <location>
        <begin position="130"/>
        <end position="161"/>
    </location>
</feature>
<keyword evidence="2" id="KW-0472">Membrane</keyword>
<proteinExistence type="predicted"/>
<evidence type="ECO:0000313" key="3">
    <source>
        <dbReference type="EMBL" id="MPL87658.1"/>
    </source>
</evidence>
<feature type="compositionally biased region" description="Basic and acidic residues" evidence="1">
    <location>
        <begin position="110"/>
        <end position="126"/>
    </location>
</feature>
<dbReference type="AlphaFoldDB" id="A0A644V8K8"/>
<gene>
    <name evidence="3" type="ORF">SDC9_33659</name>
</gene>
<feature type="transmembrane region" description="Helical" evidence="2">
    <location>
        <begin position="21"/>
        <end position="43"/>
    </location>
</feature>
<feature type="compositionally biased region" description="Polar residues" evidence="1">
    <location>
        <begin position="96"/>
        <end position="107"/>
    </location>
</feature>
<feature type="region of interest" description="Disordered" evidence="1">
    <location>
        <begin position="61"/>
        <end position="169"/>
    </location>
</feature>